<proteinExistence type="predicted"/>
<dbReference type="RefSeq" id="WP_366193574.1">
    <property type="nucleotide sequence ID" value="NZ_JBFBVU010000016.1"/>
</dbReference>
<dbReference type="InterPro" id="IPR007029">
    <property type="entry name" value="YHS_dom"/>
</dbReference>
<evidence type="ECO:0000256" key="1">
    <source>
        <dbReference type="SAM" id="MobiDB-lite"/>
    </source>
</evidence>
<accession>A0ABV3L803</accession>
<evidence type="ECO:0000256" key="2">
    <source>
        <dbReference type="SAM" id="SignalP"/>
    </source>
</evidence>
<feature type="region of interest" description="Disordered" evidence="1">
    <location>
        <begin position="153"/>
        <end position="173"/>
    </location>
</feature>
<organism evidence="4 5">
    <name type="scientific">Meridianimarinicoccus marinus</name>
    <dbReference type="NCBI Taxonomy" id="3231483"/>
    <lineage>
        <taxon>Bacteria</taxon>
        <taxon>Pseudomonadati</taxon>
        <taxon>Pseudomonadota</taxon>
        <taxon>Alphaproteobacteria</taxon>
        <taxon>Rhodobacterales</taxon>
        <taxon>Paracoccaceae</taxon>
        <taxon>Meridianimarinicoccus</taxon>
    </lineage>
</organism>
<dbReference type="Pfam" id="PF04945">
    <property type="entry name" value="YHS"/>
    <property type="match status" value="1"/>
</dbReference>
<feature type="compositionally biased region" description="Polar residues" evidence="1">
    <location>
        <begin position="158"/>
        <end position="173"/>
    </location>
</feature>
<dbReference type="Proteomes" id="UP001553161">
    <property type="component" value="Unassembled WGS sequence"/>
</dbReference>
<evidence type="ECO:0000313" key="5">
    <source>
        <dbReference type="Proteomes" id="UP001553161"/>
    </source>
</evidence>
<comment type="caution">
    <text evidence="4">The sequence shown here is derived from an EMBL/GenBank/DDBJ whole genome shotgun (WGS) entry which is preliminary data.</text>
</comment>
<gene>
    <name evidence="4" type="ORF">AB0T83_13015</name>
</gene>
<protein>
    <submittedName>
        <fullName evidence="4">YHS domain-containing (Seleno)protein</fullName>
    </submittedName>
</protein>
<keyword evidence="2" id="KW-0732">Signal</keyword>
<reference evidence="4 5" key="1">
    <citation type="submission" date="2024-07" db="EMBL/GenBank/DDBJ databases">
        <authorList>
            <person name="Kang M."/>
        </authorList>
    </citation>
    <scope>NUCLEOTIDE SEQUENCE [LARGE SCALE GENOMIC DNA]</scope>
    <source>
        <strain evidence="4 5">DFM31</strain>
    </source>
</reference>
<dbReference type="EMBL" id="JBFBVU010000016">
    <property type="protein sequence ID" value="MEV8467697.1"/>
    <property type="molecule type" value="Genomic_DNA"/>
</dbReference>
<feature type="domain" description="YHS" evidence="3">
    <location>
        <begin position="58"/>
        <end position="94"/>
    </location>
</feature>
<feature type="chain" id="PRO_5047537281" evidence="2">
    <location>
        <begin position="22"/>
        <end position="173"/>
    </location>
</feature>
<dbReference type="NCBIfam" id="NF041384">
    <property type="entry name" value="YHS_seleno_dom"/>
    <property type="match status" value="1"/>
</dbReference>
<evidence type="ECO:0000313" key="4">
    <source>
        <dbReference type="EMBL" id="MEV8467697.1"/>
    </source>
</evidence>
<feature type="signal peptide" evidence="2">
    <location>
        <begin position="1"/>
        <end position="21"/>
    </location>
</feature>
<keyword evidence="5" id="KW-1185">Reference proteome</keyword>
<evidence type="ECO:0000259" key="3">
    <source>
        <dbReference type="Pfam" id="PF04945"/>
    </source>
</evidence>
<sequence>MFRSSLLALAFSAAATSALWAGEQFIDETGYAVSGYDVVSYWGLDQVAVGQSQPSPEKGRTSLTADYNGATFAFASEANRAAFLADPEKYLPQYDGHCAYGVAKGGKVPGNPTLWRIVDGKLYLNITKTVVGFWEEDIPGNLQLSESNWVGLEPAPASDSTIPKWSSDAPQVN</sequence>
<name>A0ABV3L803_9RHOB</name>